<comment type="caution">
    <text evidence="1">The sequence shown here is derived from an EMBL/GenBank/DDBJ whole genome shotgun (WGS) entry which is preliminary data.</text>
</comment>
<dbReference type="STRING" id="1134406.ADN00_05020"/>
<keyword evidence="2" id="KW-1185">Reference proteome</keyword>
<reference evidence="1 2" key="1">
    <citation type="submission" date="2015-07" db="EMBL/GenBank/DDBJ databases">
        <title>Genome sequence of Ornatilinea apprima DSM 23815.</title>
        <authorList>
            <person name="Hemp J."/>
            <person name="Ward L.M."/>
            <person name="Pace L.A."/>
            <person name="Fischer W.W."/>
        </authorList>
    </citation>
    <scope>NUCLEOTIDE SEQUENCE [LARGE SCALE GENOMIC DNA]</scope>
    <source>
        <strain evidence="1 2">P3M-1</strain>
    </source>
</reference>
<name>A0A0P6YBA3_9CHLR</name>
<dbReference type="AlphaFoldDB" id="A0A0P6YBA3"/>
<organism evidence="1 2">
    <name type="scientific">Ornatilinea apprima</name>
    <dbReference type="NCBI Taxonomy" id="1134406"/>
    <lineage>
        <taxon>Bacteria</taxon>
        <taxon>Bacillati</taxon>
        <taxon>Chloroflexota</taxon>
        <taxon>Anaerolineae</taxon>
        <taxon>Anaerolineales</taxon>
        <taxon>Anaerolineaceae</taxon>
        <taxon>Ornatilinea</taxon>
    </lineage>
</organism>
<accession>A0A0P6YBA3</accession>
<sequence length="192" mass="21192">MRKWIIIAALGAAILFAALLLLDFHLSISSTAQNISVSRISGGAGDAQNPNPLPPQTSPLRLYTPDPKLSQLLARQIKEAPGIDQIEIVSELPEHTGQAVLVVTLPEHNRLWLGFFATAETNAQMTFASDGQWQSNHIEMRDGQPPVVRVEACLALRDRSAGLMSRPWYLRHLREQIAEEVVKTLSEQLASQ</sequence>
<protein>
    <submittedName>
        <fullName evidence="1">Uncharacterized protein</fullName>
    </submittedName>
</protein>
<dbReference type="Proteomes" id="UP000050417">
    <property type="component" value="Unassembled WGS sequence"/>
</dbReference>
<dbReference type="RefSeq" id="WP_075061858.1">
    <property type="nucleotide sequence ID" value="NZ_LGCL01000015.1"/>
</dbReference>
<gene>
    <name evidence="1" type="ORF">ADN00_05020</name>
</gene>
<evidence type="ECO:0000313" key="2">
    <source>
        <dbReference type="Proteomes" id="UP000050417"/>
    </source>
</evidence>
<proteinExistence type="predicted"/>
<evidence type="ECO:0000313" key="1">
    <source>
        <dbReference type="EMBL" id="KPL79207.1"/>
    </source>
</evidence>
<dbReference type="EMBL" id="LGCL01000015">
    <property type="protein sequence ID" value="KPL79207.1"/>
    <property type="molecule type" value="Genomic_DNA"/>
</dbReference>